<comment type="caution">
    <text evidence="1">The sequence shown here is derived from an EMBL/GenBank/DDBJ whole genome shotgun (WGS) entry which is preliminary data.</text>
</comment>
<keyword evidence="2" id="KW-1185">Reference proteome</keyword>
<sequence length="90" mass="10055">MQPGQANFWMGILNINECMYHGQLIDYNPRAWLGFVDVPAAGTSTNGQCFDDANRTGYSTLDKSQYGNHQSINTKRDTNIKVLQIGLCLI</sequence>
<evidence type="ECO:0000313" key="1">
    <source>
        <dbReference type="EMBL" id="GHO88770.1"/>
    </source>
</evidence>
<organism evidence="1 2">
    <name type="scientific">Dictyobacter formicarum</name>
    <dbReference type="NCBI Taxonomy" id="2778368"/>
    <lineage>
        <taxon>Bacteria</taxon>
        <taxon>Bacillati</taxon>
        <taxon>Chloroflexota</taxon>
        <taxon>Ktedonobacteria</taxon>
        <taxon>Ktedonobacterales</taxon>
        <taxon>Dictyobacteraceae</taxon>
        <taxon>Dictyobacter</taxon>
    </lineage>
</organism>
<gene>
    <name evidence="1" type="ORF">KSZ_67760</name>
</gene>
<reference evidence="1 2" key="1">
    <citation type="journal article" date="2021" name="Int. J. Syst. Evol. Microbiol.">
        <title>Reticulibacter mediterranei gen. nov., sp. nov., within the new family Reticulibacteraceae fam. nov., and Ktedonospora formicarum gen. nov., sp. nov., Ktedonobacter robiniae sp. nov., Dictyobacter formicarum sp. nov. and Dictyobacter arantiisoli sp. nov., belonging to the class Ktedonobacteria.</title>
        <authorList>
            <person name="Yabe S."/>
            <person name="Zheng Y."/>
            <person name="Wang C.M."/>
            <person name="Sakai Y."/>
            <person name="Abe K."/>
            <person name="Yokota A."/>
            <person name="Donadio S."/>
            <person name="Cavaletti L."/>
            <person name="Monciardini P."/>
        </authorList>
    </citation>
    <scope>NUCLEOTIDE SEQUENCE [LARGE SCALE GENOMIC DNA]</scope>
    <source>
        <strain evidence="1 2">SOSP1-9</strain>
    </source>
</reference>
<dbReference type="Proteomes" id="UP000635565">
    <property type="component" value="Unassembled WGS sequence"/>
</dbReference>
<dbReference type="EMBL" id="BNJJ01000027">
    <property type="protein sequence ID" value="GHO88770.1"/>
    <property type="molecule type" value="Genomic_DNA"/>
</dbReference>
<name>A0ABQ3VSI2_9CHLR</name>
<protein>
    <submittedName>
        <fullName evidence="1">Uncharacterized protein</fullName>
    </submittedName>
</protein>
<accession>A0ABQ3VSI2</accession>
<evidence type="ECO:0000313" key="2">
    <source>
        <dbReference type="Proteomes" id="UP000635565"/>
    </source>
</evidence>
<proteinExistence type="predicted"/>